<evidence type="ECO:0000313" key="2">
    <source>
        <dbReference type="Proteomes" id="UP000288293"/>
    </source>
</evidence>
<comment type="caution">
    <text evidence="1">The sequence shown here is derived from an EMBL/GenBank/DDBJ whole genome shotgun (WGS) entry which is preliminary data.</text>
</comment>
<dbReference type="InterPro" id="IPR012373">
    <property type="entry name" value="Ferrdict_sens_TM"/>
</dbReference>
<dbReference type="AlphaFoldDB" id="A0A432W4F5"/>
<dbReference type="Proteomes" id="UP000288293">
    <property type="component" value="Unassembled WGS sequence"/>
</dbReference>
<reference evidence="1 2" key="1">
    <citation type="journal article" date="2011" name="Front. Microbiol.">
        <title>Genomic signatures of strain selection and enhancement in Bacillus atrophaeus var. globigii, a historical biowarfare simulant.</title>
        <authorList>
            <person name="Gibbons H.S."/>
            <person name="Broomall S.M."/>
            <person name="McNew L.A."/>
            <person name="Daligault H."/>
            <person name="Chapman C."/>
            <person name="Bruce D."/>
            <person name="Karavis M."/>
            <person name="Krepps M."/>
            <person name="McGregor P.A."/>
            <person name="Hong C."/>
            <person name="Park K.H."/>
            <person name="Akmal A."/>
            <person name="Feldman A."/>
            <person name="Lin J.S."/>
            <person name="Chang W.E."/>
            <person name="Higgs B.W."/>
            <person name="Demirev P."/>
            <person name="Lindquist J."/>
            <person name="Liem A."/>
            <person name="Fochler E."/>
            <person name="Read T.D."/>
            <person name="Tapia R."/>
            <person name="Johnson S."/>
            <person name="Bishop-Lilly K.A."/>
            <person name="Detter C."/>
            <person name="Han C."/>
            <person name="Sozhamannan S."/>
            <person name="Rosenzweig C.N."/>
            <person name="Skowronski E.W."/>
        </authorList>
    </citation>
    <scope>NUCLEOTIDE SEQUENCE [LARGE SCALE GENOMIC DNA]</scope>
    <source>
        <strain evidence="1 2">MLST1</strain>
    </source>
</reference>
<gene>
    <name evidence="1" type="ORF">CWE09_10865</name>
</gene>
<dbReference type="OrthoDB" id="5588054at2"/>
<protein>
    <recommendedName>
        <fullName evidence="3">Zinc-finger domain-containing protein</fullName>
    </recommendedName>
</protein>
<name>A0A432W4F5_9GAMM</name>
<evidence type="ECO:0000313" key="1">
    <source>
        <dbReference type="EMBL" id="RUO24366.1"/>
    </source>
</evidence>
<organism evidence="1 2">
    <name type="scientific">Aliidiomarina minuta</name>
    <dbReference type="NCBI Taxonomy" id="880057"/>
    <lineage>
        <taxon>Bacteria</taxon>
        <taxon>Pseudomonadati</taxon>
        <taxon>Pseudomonadota</taxon>
        <taxon>Gammaproteobacteria</taxon>
        <taxon>Alteromonadales</taxon>
        <taxon>Idiomarinaceae</taxon>
        <taxon>Aliidiomarina</taxon>
    </lineage>
</organism>
<dbReference type="EMBL" id="PIPL01000002">
    <property type="protein sequence ID" value="RUO24366.1"/>
    <property type="molecule type" value="Genomic_DNA"/>
</dbReference>
<sequence>MQISDQILSAFLDNELPASEMEAVRQAMVENPELAERLAELVLVDEQVQAHASQIDKQPVPGRTLELLNASEDTTDSRWWQSARQRFSNGVSEHMAAAASVLILVGGFSGYWLAMPDPEASPWQLVQQQLSTATSGQTVELADGQVFSSQFSFSGATGELCRVYQLGGTQASENIACYQSDSGWQNMLTVYINTTGEGEYSLASGPEILREQVSMLQDGPVYSLEQEREALEALASGDELSGGRLSF</sequence>
<evidence type="ECO:0008006" key="3">
    <source>
        <dbReference type="Google" id="ProtNLM"/>
    </source>
</evidence>
<accession>A0A432W4F5</accession>
<proteinExistence type="predicted"/>
<dbReference type="PANTHER" id="PTHR30273">
    <property type="entry name" value="PERIPLASMIC SIGNAL SENSOR AND SIGMA FACTOR ACTIVATOR FECR-RELATED"/>
    <property type="match status" value="1"/>
</dbReference>
<keyword evidence="2" id="KW-1185">Reference proteome</keyword>
<dbReference type="GO" id="GO:0016989">
    <property type="term" value="F:sigma factor antagonist activity"/>
    <property type="evidence" value="ECO:0007669"/>
    <property type="project" value="TreeGrafter"/>
</dbReference>
<dbReference type="PANTHER" id="PTHR30273:SF2">
    <property type="entry name" value="PROTEIN FECR"/>
    <property type="match status" value="1"/>
</dbReference>
<dbReference type="RefSeq" id="WP_126804069.1">
    <property type="nucleotide sequence ID" value="NZ_PIPL01000002.1"/>
</dbReference>